<dbReference type="Pfam" id="PF00534">
    <property type="entry name" value="Glycos_transf_1"/>
    <property type="match status" value="1"/>
</dbReference>
<sequence>MNETLNNTTLKKIVYLYSEIMPYAISVMRALVEEFNVEVECISWDQNKRTPFVPENEKGITFHKRSAFDKQSIIAFLKRIDPFIMYVSGRMDALYLEGIMDMKSWSKCKIVTGSDNQWEGTNKQKLAAIMSHRLYGKYFDYFWVPGRRQYEFARRMGYPNERIISNLLTADSRVFAGAYEKNRTHKQQRVPHNLVYAGRFAKTKGIDILIDAFLAARKELNNDWQLTLVGSGDEISANEPFINIKGFMSGAELAENSKDWTAYCLPSVKEPWGVVVHEFAMLGLPVICSTNVGAADDMVVNNYNGFIFESGNKESLKQAIIRLMSATDKELLLMGERGHELSKKQSPLIAAYSLMSIV</sequence>
<evidence type="ECO:0000259" key="3">
    <source>
        <dbReference type="Pfam" id="PF00534"/>
    </source>
</evidence>
<gene>
    <name evidence="4" type="ORF">CJD36_006695</name>
</gene>
<evidence type="ECO:0000313" key="4">
    <source>
        <dbReference type="EMBL" id="PQJ11485.1"/>
    </source>
</evidence>
<dbReference type="InterPro" id="IPR001296">
    <property type="entry name" value="Glyco_trans_1"/>
</dbReference>
<dbReference type="EMBL" id="PPSL01000002">
    <property type="protein sequence ID" value="PQJ11485.1"/>
    <property type="molecule type" value="Genomic_DNA"/>
</dbReference>
<feature type="domain" description="Glycosyl transferase family 1" evidence="3">
    <location>
        <begin position="193"/>
        <end position="327"/>
    </location>
</feature>
<dbReference type="Proteomes" id="UP000239872">
    <property type="component" value="Unassembled WGS sequence"/>
</dbReference>
<keyword evidence="5" id="KW-1185">Reference proteome</keyword>
<dbReference type="AlphaFoldDB" id="A0A2S7SY17"/>
<proteinExistence type="predicted"/>
<dbReference type="SUPFAM" id="SSF53756">
    <property type="entry name" value="UDP-Glycosyltransferase/glycogen phosphorylase"/>
    <property type="match status" value="1"/>
</dbReference>
<dbReference type="PANTHER" id="PTHR12526:SF510">
    <property type="entry name" value="D-INOSITOL 3-PHOSPHATE GLYCOSYLTRANSFERASE"/>
    <property type="match status" value="1"/>
</dbReference>
<dbReference type="GO" id="GO:0016757">
    <property type="term" value="F:glycosyltransferase activity"/>
    <property type="evidence" value="ECO:0007669"/>
    <property type="project" value="UniProtKB-KW"/>
</dbReference>
<accession>A0A2S7SY17</accession>
<organism evidence="4 5">
    <name type="scientific">Flavipsychrobacter stenotrophus</name>
    <dbReference type="NCBI Taxonomy" id="2077091"/>
    <lineage>
        <taxon>Bacteria</taxon>
        <taxon>Pseudomonadati</taxon>
        <taxon>Bacteroidota</taxon>
        <taxon>Chitinophagia</taxon>
        <taxon>Chitinophagales</taxon>
        <taxon>Chitinophagaceae</taxon>
        <taxon>Flavipsychrobacter</taxon>
    </lineage>
</organism>
<dbReference type="PANTHER" id="PTHR12526">
    <property type="entry name" value="GLYCOSYLTRANSFERASE"/>
    <property type="match status" value="1"/>
</dbReference>
<dbReference type="Gene3D" id="3.40.50.2000">
    <property type="entry name" value="Glycogen Phosphorylase B"/>
    <property type="match status" value="2"/>
</dbReference>
<name>A0A2S7SY17_9BACT</name>
<comment type="caution">
    <text evidence="4">The sequence shown here is derived from an EMBL/GenBank/DDBJ whole genome shotgun (WGS) entry which is preliminary data.</text>
</comment>
<reference evidence="4 5" key="1">
    <citation type="submission" date="2018-01" db="EMBL/GenBank/DDBJ databases">
        <title>A novel member of the phylum Bacteroidetes isolated from glacier ice.</title>
        <authorList>
            <person name="Liu Q."/>
            <person name="Xin Y.-H."/>
        </authorList>
    </citation>
    <scope>NUCLEOTIDE SEQUENCE [LARGE SCALE GENOMIC DNA]</scope>
    <source>
        <strain evidence="4 5">RB1R16</strain>
    </source>
</reference>
<evidence type="ECO:0000256" key="1">
    <source>
        <dbReference type="ARBA" id="ARBA00022676"/>
    </source>
</evidence>
<keyword evidence="2" id="KW-0808">Transferase</keyword>
<keyword evidence="1" id="KW-0328">Glycosyltransferase</keyword>
<evidence type="ECO:0000313" key="5">
    <source>
        <dbReference type="Proteomes" id="UP000239872"/>
    </source>
</evidence>
<evidence type="ECO:0000256" key="2">
    <source>
        <dbReference type="ARBA" id="ARBA00022679"/>
    </source>
</evidence>
<protein>
    <recommendedName>
        <fullName evidence="3">Glycosyl transferase family 1 domain-containing protein</fullName>
    </recommendedName>
</protein>